<dbReference type="STRING" id="294747.C5MI97"/>
<evidence type="ECO:0000256" key="1">
    <source>
        <dbReference type="ARBA" id="ARBA00004173"/>
    </source>
</evidence>
<dbReference type="GO" id="GO:0033617">
    <property type="term" value="P:mitochondrial respiratory chain complex IV assembly"/>
    <property type="evidence" value="ECO:0007669"/>
    <property type="project" value="TreeGrafter"/>
</dbReference>
<feature type="transmembrane region" description="Helical" evidence="5">
    <location>
        <begin position="146"/>
        <end position="167"/>
    </location>
</feature>
<keyword evidence="2 5" id="KW-0812">Transmembrane</keyword>
<dbReference type="GeneID" id="8296714"/>
<dbReference type="Pfam" id="PF04588">
    <property type="entry name" value="HIG_1_N"/>
    <property type="match status" value="1"/>
</dbReference>
<evidence type="ECO:0000256" key="5">
    <source>
        <dbReference type="SAM" id="Phobius"/>
    </source>
</evidence>
<dbReference type="EMBL" id="GG692404">
    <property type="protein sequence ID" value="EER30391.1"/>
    <property type="molecule type" value="Genomic_DNA"/>
</dbReference>
<dbReference type="HOGENOM" id="CLU_079101_3_0_1"/>
<keyword evidence="4 5" id="KW-0472">Membrane</keyword>
<dbReference type="Proteomes" id="UP000002037">
    <property type="component" value="Unassembled WGS sequence"/>
</dbReference>
<dbReference type="PANTHER" id="PTHR28018:SF3">
    <property type="entry name" value="RESPIRATORY SUPERCOMPLEX FACTOR 2, MITOCHONDRIAL"/>
    <property type="match status" value="1"/>
</dbReference>
<reference evidence="7 8" key="1">
    <citation type="journal article" date="2009" name="Nature">
        <title>Evolution of pathogenicity and sexual reproduction in eight Candida genomes.</title>
        <authorList>
            <person name="Butler G."/>
            <person name="Rasmussen M.D."/>
            <person name="Lin M.F."/>
            <person name="Santos M.A."/>
            <person name="Sakthikumar S."/>
            <person name="Munro C.A."/>
            <person name="Rheinbay E."/>
            <person name="Grabherr M."/>
            <person name="Forche A."/>
            <person name="Reedy J.L."/>
            <person name="Agrafioti I."/>
            <person name="Arnaud M.B."/>
            <person name="Bates S."/>
            <person name="Brown A.J."/>
            <person name="Brunke S."/>
            <person name="Costanzo M.C."/>
            <person name="Fitzpatrick D.A."/>
            <person name="de Groot P.W."/>
            <person name="Harris D."/>
            <person name="Hoyer L.L."/>
            <person name="Hube B."/>
            <person name="Klis F.M."/>
            <person name="Kodira C."/>
            <person name="Lennard N."/>
            <person name="Logue M.E."/>
            <person name="Martin R."/>
            <person name="Neiman A.M."/>
            <person name="Nikolaou E."/>
            <person name="Quail M.A."/>
            <person name="Quinn J."/>
            <person name="Santos M.C."/>
            <person name="Schmitzberger F.F."/>
            <person name="Sherlock G."/>
            <person name="Shah P."/>
            <person name="Silverstein K.A."/>
            <person name="Skrzypek M.S."/>
            <person name="Soll D."/>
            <person name="Staggs R."/>
            <person name="Stansfield I."/>
            <person name="Stumpf M.P."/>
            <person name="Sudbery P.E."/>
            <person name="Srikantha T."/>
            <person name="Zeng Q."/>
            <person name="Berman J."/>
            <person name="Berriman M."/>
            <person name="Heitman J."/>
            <person name="Gow N.A."/>
            <person name="Lorenz M.C."/>
            <person name="Birren B.W."/>
            <person name="Kellis M."/>
            <person name="Cuomo C.A."/>
        </authorList>
    </citation>
    <scope>NUCLEOTIDE SEQUENCE [LARGE SCALE GENOMIC DNA]</scope>
    <source>
        <strain evidence="8">ATCC MYA-3404 / T1</strain>
    </source>
</reference>
<sequence length="195" mass="22343">MKLISEQEALEHKHHIFRQCYKGCVAGTAIGIGLFTYMKFRQPVKFNSFNWTIKSCMIGMPLIGCATFASLKGSARFFDSRYRSEHLSSQKLHQKSLLGDLSFSDKIFYKLNEHKYEVVVATWAGSLFAAWKIINRDLILTRTQKLVQARVYAQAFALGILLSTIYLNMKEVELKKKLPEASPNWKQVLQEQGSL</sequence>
<protein>
    <recommendedName>
        <fullName evidence="6">HIG1 domain-containing protein</fullName>
    </recommendedName>
</protein>
<evidence type="ECO:0000256" key="3">
    <source>
        <dbReference type="ARBA" id="ARBA00022989"/>
    </source>
</evidence>
<dbReference type="InterPro" id="IPR007667">
    <property type="entry name" value="Hypoxia_induced_domain"/>
</dbReference>
<feature type="domain" description="HIG1" evidence="6">
    <location>
        <begin position="88"/>
        <end position="179"/>
    </location>
</feature>
<feature type="transmembrane region" description="Helical" evidence="5">
    <location>
        <begin position="20"/>
        <end position="40"/>
    </location>
</feature>
<dbReference type="AlphaFoldDB" id="C5MI97"/>
<dbReference type="PANTHER" id="PTHR28018">
    <property type="entry name" value="RESPIRATORY SUPERCOMPLEX FACTOR 2, MITOCHONDRIAL"/>
    <property type="match status" value="1"/>
</dbReference>
<keyword evidence="8" id="KW-1185">Reference proteome</keyword>
<evidence type="ECO:0000259" key="6">
    <source>
        <dbReference type="PROSITE" id="PS51503"/>
    </source>
</evidence>
<keyword evidence="3 5" id="KW-1133">Transmembrane helix</keyword>
<dbReference type="InterPro" id="IPR040153">
    <property type="entry name" value="Rcf2"/>
</dbReference>
<name>C5MI97_CANTT</name>
<dbReference type="KEGG" id="ctp:CTRG_05790"/>
<dbReference type="PROSITE" id="PS51503">
    <property type="entry name" value="HIG1"/>
    <property type="match status" value="1"/>
</dbReference>
<comment type="subcellular location">
    <subcellularLocation>
        <location evidence="1">Mitochondrion</location>
    </subcellularLocation>
</comment>
<dbReference type="RefSeq" id="XP_002546312.1">
    <property type="nucleotide sequence ID" value="XM_002546266.1"/>
</dbReference>
<dbReference type="eggNOG" id="ENOG502QT50">
    <property type="taxonomic scope" value="Eukaryota"/>
</dbReference>
<evidence type="ECO:0000313" key="8">
    <source>
        <dbReference type="Proteomes" id="UP000002037"/>
    </source>
</evidence>
<organism evidence="7 8">
    <name type="scientific">Candida tropicalis (strain ATCC MYA-3404 / T1)</name>
    <name type="common">Yeast</name>
    <dbReference type="NCBI Taxonomy" id="294747"/>
    <lineage>
        <taxon>Eukaryota</taxon>
        <taxon>Fungi</taxon>
        <taxon>Dikarya</taxon>
        <taxon>Ascomycota</taxon>
        <taxon>Saccharomycotina</taxon>
        <taxon>Pichiomycetes</taxon>
        <taxon>Debaryomycetaceae</taxon>
        <taxon>Candida/Lodderomyces clade</taxon>
        <taxon>Candida</taxon>
    </lineage>
</organism>
<gene>
    <name evidence="7" type="ORF">CTRG_05790</name>
</gene>
<evidence type="ECO:0000256" key="2">
    <source>
        <dbReference type="ARBA" id="ARBA00022692"/>
    </source>
</evidence>
<dbReference type="VEuPathDB" id="FungiDB:CTRG_05790"/>
<dbReference type="OrthoDB" id="1915122at2759"/>
<accession>C5MI97</accession>
<evidence type="ECO:0000313" key="7">
    <source>
        <dbReference type="EMBL" id="EER30391.1"/>
    </source>
</evidence>
<proteinExistence type="predicted"/>
<dbReference type="GO" id="GO:0005739">
    <property type="term" value="C:mitochondrion"/>
    <property type="evidence" value="ECO:0007669"/>
    <property type="project" value="UniProtKB-SubCell"/>
</dbReference>
<feature type="transmembrane region" description="Helical" evidence="5">
    <location>
        <begin position="52"/>
        <end position="71"/>
    </location>
</feature>
<evidence type="ECO:0000256" key="4">
    <source>
        <dbReference type="ARBA" id="ARBA00023136"/>
    </source>
</evidence>